<reference evidence="1" key="1">
    <citation type="submission" date="2006-04" db="EMBL/GenBank/DDBJ databases">
        <title>Complete sequence of plasmid1 pDGEO01 of Deinococcus geothermalis DSM 11300.</title>
        <authorList>
            <consortium name="US DOE Joint Genome Institute"/>
            <person name="Copeland A."/>
            <person name="Lucas S."/>
            <person name="Lapidus A."/>
            <person name="Barry K."/>
            <person name="Detter J.C."/>
            <person name="Glavina del Rio T."/>
            <person name="Hammon N."/>
            <person name="Israni S."/>
            <person name="Dalin E."/>
            <person name="Tice H."/>
            <person name="Pitluck S."/>
            <person name="Brettin T."/>
            <person name="Bruce D."/>
            <person name="Han C."/>
            <person name="Tapia R."/>
            <person name="Saunders E."/>
            <person name="Gilna P."/>
            <person name="Schmutz J."/>
            <person name="Larimer F."/>
            <person name="Land M."/>
            <person name="Hauser L."/>
            <person name="Kyrpides N."/>
            <person name="Kim E."/>
            <person name="Daly M.J."/>
            <person name="Fredrickson J.K."/>
            <person name="Makarova K.S."/>
            <person name="Gaidamakova E.K."/>
            <person name="Zhai M."/>
            <person name="Richardson P."/>
        </authorList>
    </citation>
    <scope>NUCLEOTIDE SEQUENCE</scope>
    <source>
        <strain evidence="1">DSM 11300</strain>
        <plasmid evidence="1">pDGEO01</plasmid>
    </source>
</reference>
<sequence length="219" mass="24624">MNRLENLLLGRFTVGHRSGVGVEATTTDLTQVRLGAVFGLSVLDRLDALTGWALGHPSITSRRRSHYQKLKPGEVRVWYKPTHVYGVTLRVLACQNVHGQTLFLAYQGHAEKALKRYALRWTAENMHQALKSRGFFLESTHLTDPSRVSTLLAVVALAFVWCCLVGEFEQQRDPSRCLRHGYPPKSLFRRGLDALRAVLTKPNRGAARAFPDFLATFDP</sequence>
<protein>
    <submittedName>
        <fullName evidence="1">IS1 related protein</fullName>
    </submittedName>
</protein>
<evidence type="ECO:0000313" key="1">
    <source>
        <dbReference type="EMBL" id="ABF44028.1"/>
    </source>
</evidence>
<evidence type="ECO:0000313" key="2">
    <source>
        <dbReference type="Proteomes" id="UP000002431"/>
    </source>
</evidence>
<keyword evidence="2" id="KW-1185">Reference proteome</keyword>
<dbReference type="InterPro" id="IPR012337">
    <property type="entry name" value="RNaseH-like_sf"/>
</dbReference>
<name>Q1J3A6_DEIGD</name>
<dbReference type="Proteomes" id="UP000002431">
    <property type="component" value="Plasmid pDGEO01"/>
</dbReference>
<keyword evidence="1" id="KW-0614">Plasmid</keyword>
<accession>Q1J3A6</accession>
<dbReference type="AlphaFoldDB" id="Q1J3A6"/>
<dbReference type="eggNOG" id="COG3385">
    <property type="taxonomic scope" value="Bacteria"/>
</dbReference>
<dbReference type="KEGG" id="dge:Dgeo_2594"/>
<dbReference type="SUPFAM" id="SSF53098">
    <property type="entry name" value="Ribonuclease H-like"/>
    <property type="match status" value="1"/>
</dbReference>
<dbReference type="HOGENOM" id="CLU_1259708_0_0_0"/>
<geneLocation type="plasmid" evidence="1 2">
    <name>pDGEO01</name>
</geneLocation>
<dbReference type="EMBL" id="CP000358">
    <property type="protein sequence ID" value="ABF44028.1"/>
    <property type="molecule type" value="Genomic_DNA"/>
</dbReference>
<organism evidence="1 2">
    <name type="scientific">Deinococcus geothermalis (strain DSM 11300 / CIP 105573 / AG-3a)</name>
    <dbReference type="NCBI Taxonomy" id="319795"/>
    <lineage>
        <taxon>Bacteria</taxon>
        <taxon>Thermotogati</taxon>
        <taxon>Deinococcota</taxon>
        <taxon>Deinococci</taxon>
        <taxon>Deinococcales</taxon>
        <taxon>Deinococcaceae</taxon>
        <taxon>Deinococcus</taxon>
    </lineage>
</organism>
<gene>
    <name evidence="1" type="ordered locus">Dgeo_2594</name>
</gene>
<proteinExistence type="predicted"/>